<dbReference type="EMBL" id="JADGKB010000015">
    <property type="protein sequence ID" value="KAJ3259832.1"/>
    <property type="molecule type" value="Genomic_DNA"/>
</dbReference>
<evidence type="ECO:0000256" key="1">
    <source>
        <dbReference type="SAM" id="Coils"/>
    </source>
</evidence>
<accession>A0AAD5Y5C8</accession>
<feature type="coiled-coil region" evidence="1">
    <location>
        <begin position="347"/>
        <end position="381"/>
    </location>
</feature>
<feature type="region of interest" description="Disordered" evidence="2">
    <location>
        <begin position="115"/>
        <end position="142"/>
    </location>
</feature>
<comment type="caution">
    <text evidence="4">The sequence shown here is derived from an EMBL/GenBank/DDBJ whole genome shotgun (WGS) entry which is preliminary data.</text>
</comment>
<sequence>MEHNITSAMAIDNSFYLRLRVPNKNCVVGPAEPFNYIKFSNFQLTVANSTTLLTSSSTIEPTSAPTIIPGSMTSNTNSPPITLIVIISVFAFLILLGVGGILMWRARQPDRSSKLKESLLPSVSSNSNNSPTNPSHNSPTVFYQTSLPRSLAETNLRRARSIKIHQYSAADGISNRIIQDSNDLSGKSPHIDQELNTLDDRLFTLARGLSKLDKGLSQLDNNLDKLDKGLGTLERYSVASADGVIKANGVPLYSSLPRSEKSTNEHDDPSTLGMTVVAVFNDKKSLSLGRNGVYRDDKGKGIQEGAKPLSLDKEIQASHSSETVKTTIKRKKVPSKSGDAETIPLRRASLEVKTANIETKAANLQQKALSLDRKALSLNKKAEKMEPITSTVINTDAVIGDVSTVGWLAVEDATEIAKAFRSRLINPPEGWDDSISETSNN</sequence>
<reference evidence="4" key="1">
    <citation type="submission" date="2020-05" db="EMBL/GenBank/DDBJ databases">
        <title>Phylogenomic resolution of chytrid fungi.</title>
        <authorList>
            <person name="Stajich J.E."/>
            <person name="Amses K."/>
            <person name="Simmons R."/>
            <person name="Seto K."/>
            <person name="Myers J."/>
            <person name="Bonds A."/>
            <person name="Quandt C.A."/>
            <person name="Barry K."/>
            <person name="Liu P."/>
            <person name="Grigoriev I."/>
            <person name="Longcore J.E."/>
            <person name="James T.Y."/>
        </authorList>
    </citation>
    <scope>NUCLEOTIDE SEQUENCE</scope>
    <source>
        <strain evidence="4">PLAUS21</strain>
    </source>
</reference>
<dbReference type="AlphaFoldDB" id="A0AAD5Y5C8"/>
<evidence type="ECO:0000313" key="4">
    <source>
        <dbReference type="EMBL" id="KAJ3259832.1"/>
    </source>
</evidence>
<protein>
    <submittedName>
        <fullName evidence="4">Uncharacterized protein</fullName>
    </submittedName>
</protein>
<evidence type="ECO:0000256" key="2">
    <source>
        <dbReference type="SAM" id="MobiDB-lite"/>
    </source>
</evidence>
<evidence type="ECO:0000313" key="5">
    <source>
        <dbReference type="Proteomes" id="UP001210925"/>
    </source>
</evidence>
<feature type="compositionally biased region" description="Polar residues" evidence="2">
    <location>
        <begin position="317"/>
        <end position="326"/>
    </location>
</feature>
<keyword evidence="3" id="KW-0812">Transmembrane</keyword>
<evidence type="ECO:0000256" key="3">
    <source>
        <dbReference type="SAM" id="Phobius"/>
    </source>
</evidence>
<feature type="transmembrane region" description="Helical" evidence="3">
    <location>
        <begin position="81"/>
        <end position="104"/>
    </location>
</feature>
<keyword evidence="5" id="KW-1185">Reference proteome</keyword>
<proteinExistence type="predicted"/>
<keyword evidence="3" id="KW-0472">Membrane</keyword>
<dbReference type="Proteomes" id="UP001210925">
    <property type="component" value="Unassembled WGS sequence"/>
</dbReference>
<gene>
    <name evidence="4" type="ORF">HK103_001723</name>
</gene>
<organism evidence="4 5">
    <name type="scientific">Boothiomyces macroporosus</name>
    <dbReference type="NCBI Taxonomy" id="261099"/>
    <lineage>
        <taxon>Eukaryota</taxon>
        <taxon>Fungi</taxon>
        <taxon>Fungi incertae sedis</taxon>
        <taxon>Chytridiomycota</taxon>
        <taxon>Chytridiomycota incertae sedis</taxon>
        <taxon>Chytridiomycetes</taxon>
        <taxon>Rhizophydiales</taxon>
        <taxon>Terramycetaceae</taxon>
        <taxon>Boothiomyces</taxon>
    </lineage>
</organism>
<keyword evidence="1" id="KW-0175">Coiled coil</keyword>
<feature type="region of interest" description="Disordered" evidence="2">
    <location>
        <begin position="317"/>
        <end position="340"/>
    </location>
</feature>
<name>A0AAD5Y5C8_9FUNG</name>
<feature type="compositionally biased region" description="Low complexity" evidence="2">
    <location>
        <begin position="118"/>
        <end position="141"/>
    </location>
</feature>
<keyword evidence="3" id="KW-1133">Transmembrane helix</keyword>